<proteinExistence type="predicted"/>
<name>A0A1W1HKN2_9BACT</name>
<protein>
    <submittedName>
        <fullName evidence="1">Uncharacterized protein</fullName>
    </submittedName>
</protein>
<dbReference type="Proteomes" id="UP000191931">
    <property type="component" value="Unassembled WGS sequence"/>
</dbReference>
<accession>A0A1W1HKN2</accession>
<gene>
    <name evidence="1" type="ORF">MTBBW1_810006</name>
</gene>
<evidence type="ECO:0000313" key="1">
    <source>
        <dbReference type="EMBL" id="SLM32908.1"/>
    </source>
</evidence>
<evidence type="ECO:0000313" key="2">
    <source>
        <dbReference type="Proteomes" id="UP000191931"/>
    </source>
</evidence>
<dbReference type="EMBL" id="FWEV01000327">
    <property type="protein sequence ID" value="SLM32908.1"/>
    <property type="molecule type" value="Genomic_DNA"/>
</dbReference>
<keyword evidence="2" id="KW-1185">Reference proteome</keyword>
<dbReference type="AlphaFoldDB" id="A0A1W1HKN2"/>
<reference evidence="1 2" key="1">
    <citation type="submission" date="2017-03" db="EMBL/GenBank/DDBJ databases">
        <authorList>
            <person name="Afonso C.L."/>
            <person name="Miller P.J."/>
            <person name="Scott M.A."/>
            <person name="Spackman E."/>
            <person name="Goraichik I."/>
            <person name="Dimitrov K.M."/>
            <person name="Suarez D.L."/>
            <person name="Swayne D.E."/>
        </authorList>
    </citation>
    <scope>NUCLEOTIDE SEQUENCE [LARGE SCALE GENOMIC DNA]</scope>
    <source>
        <strain evidence="1">PRJEB14757</strain>
    </source>
</reference>
<organism evidence="1 2">
    <name type="scientific">Desulfamplus magnetovallimortis</name>
    <dbReference type="NCBI Taxonomy" id="1246637"/>
    <lineage>
        <taxon>Bacteria</taxon>
        <taxon>Pseudomonadati</taxon>
        <taxon>Thermodesulfobacteriota</taxon>
        <taxon>Desulfobacteria</taxon>
        <taxon>Desulfobacterales</taxon>
        <taxon>Desulfobacteraceae</taxon>
        <taxon>Desulfamplus</taxon>
    </lineage>
</organism>
<sequence length="46" mass="5414">MLGISDSMRVELVDDITYMADVRHNRINESHFKNRLLPRLSYNVHG</sequence>